<accession>A0A3P8YMU8</accession>
<evidence type="ECO:0000313" key="4">
    <source>
        <dbReference type="Proteomes" id="UP000265140"/>
    </source>
</evidence>
<evidence type="ECO:0000313" key="3">
    <source>
        <dbReference type="Ensembl" id="ENSELUP00000017462.3"/>
    </source>
</evidence>
<reference evidence="4" key="1">
    <citation type="journal article" date="2014" name="PLoS ONE">
        <title>The genome and linkage map of the northern pike (Esox lucius): conserved synteny revealed between the salmonid sister group and the Neoteleostei.</title>
        <authorList>
            <person name="Rondeau E.B."/>
            <person name="Minkley D.R."/>
            <person name="Leong J.S."/>
            <person name="Messmer A.M."/>
            <person name="Jantzen J.R."/>
            <person name="von Schalburg K.R."/>
            <person name="Lemon C."/>
            <person name="Bird N.H."/>
            <person name="Koop B.F."/>
        </authorList>
    </citation>
    <scope>NUCLEOTIDE SEQUENCE</scope>
</reference>
<evidence type="ECO:0000256" key="1">
    <source>
        <dbReference type="ARBA" id="ARBA00005298"/>
    </source>
</evidence>
<dbReference type="Gene3D" id="2.60.40.640">
    <property type="match status" value="2"/>
</dbReference>
<keyword evidence="4" id="KW-1185">Reference proteome</keyword>
<dbReference type="Bgee" id="ENSELUG00000000647">
    <property type="expression patterns" value="Expressed in nose and 4 other cell types or tissues"/>
</dbReference>
<dbReference type="InterPro" id="IPR011021">
    <property type="entry name" value="Arrestin-like_N"/>
</dbReference>
<reference evidence="3" key="3">
    <citation type="submission" date="2025-08" db="UniProtKB">
        <authorList>
            <consortium name="Ensembl"/>
        </authorList>
    </citation>
    <scope>IDENTIFICATION</scope>
</reference>
<evidence type="ECO:0000259" key="2">
    <source>
        <dbReference type="SMART" id="SM01017"/>
    </source>
</evidence>
<dbReference type="GO" id="GO:0007399">
    <property type="term" value="P:nervous system development"/>
    <property type="evidence" value="ECO:0007669"/>
    <property type="project" value="UniProtKB-ARBA"/>
</dbReference>
<dbReference type="STRING" id="8010.ENSELUP00000017462"/>
<dbReference type="PANTHER" id="PTHR11188">
    <property type="entry name" value="ARRESTIN DOMAIN CONTAINING PROTEIN"/>
    <property type="match status" value="1"/>
</dbReference>
<dbReference type="GO" id="GO:0005886">
    <property type="term" value="C:plasma membrane"/>
    <property type="evidence" value="ECO:0007669"/>
    <property type="project" value="TreeGrafter"/>
</dbReference>
<dbReference type="RefSeq" id="XP_010898025.1">
    <property type="nucleotide sequence ID" value="XM_010899723.3"/>
</dbReference>
<reference evidence="3" key="4">
    <citation type="submission" date="2025-09" db="UniProtKB">
        <authorList>
            <consortium name="Ensembl"/>
        </authorList>
    </citation>
    <scope>IDENTIFICATION</scope>
</reference>
<dbReference type="InParanoid" id="A0A3P8YMU8"/>
<sequence>MTIKSFSIDYNAVNAKNTFTNGDHLTGQITVDVSKKTKIRSITLLAKGKTTVRWTENYGKYTVVYYASEKYFKIEHNILTGNDCDICPGRHVFPFTFQIPDRNMPSTFKAQRGSIVYSLQAKLSRSIKIPKKANKMFTFISKADMSLPGLMEPQYATKNKKVVFFASGNITMNIHTERMGYQQGDALKVTADVTNSSTRTVKPIFYLYEKKSFFAQGKRRVDTQNLFKEKGESVASSTRQTVTRFIPIPEELPPTILNCQILKLEYRLKVVLDIALTRNPQIKLPIVVLPATPALLQQPPLYTLNHQMDGPAAKLLEANLLNSTHL</sequence>
<organism evidence="3 4">
    <name type="scientific">Esox lucius</name>
    <name type="common">Northern pike</name>
    <dbReference type="NCBI Taxonomy" id="8010"/>
    <lineage>
        <taxon>Eukaryota</taxon>
        <taxon>Metazoa</taxon>
        <taxon>Chordata</taxon>
        <taxon>Craniata</taxon>
        <taxon>Vertebrata</taxon>
        <taxon>Euteleostomi</taxon>
        <taxon>Actinopterygii</taxon>
        <taxon>Neopterygii</taxon>
        <taxon>Teleostei</taxon>
        <taxon>Protacanthopterygii</taxon>
        <taxon>Esociformes</taxon>
        <taxon>Esocidae</taxon>
        <taxon>Esox</taxon>
    </lineage>
</organism>
<dbReference type="Pfam" id="PF00339">
    <property type="entry name" value="Arrestin_N"/>
    <property type="match status" value="1"/>
</dbReference>
<protein>
    <recommendedName>
        <fullName evidence="2">Arrestin C-terminal-like domain-containing protein</fullName>
    </recommendedName>
</protein>
<dbReference type="InterPro" id="IPR050357">
    <property type="entry name" value="Arrestin_domain-protein"/>
</dbReference>
<dbReference type="GeneID" id="105027578"/>
<dbReference type="GO" id="GO:0015031">
    <property type="term" value="P:protein transport"/>
    <property type="evidence" value="ECO:0007669"/>
    <property type="project" value="TreeGrafter"/>
</dbReference>
<dbReference type="GO" id="GO:0005737">
    <property type="term" value="C:cytoplasm"/>
    <property type="evidence" value="ECO:0007669"/>
    <property type="project" value="TreeGrafter"/>
</dbReference>
<dbReference type="PANTHER" id="PTHR11188:SF135">
    <property type="entry name" value="ARRESTIN DOMAIN CONTAINING 3-LIKE-RELATED"/>
    <property type="match status" value="1"/>
</dbReference>
<reference evidence="3" key="2">
    <citation type="submission" date="2020-02" db="EMBL/GenBank/DDBJ databases">
        <title>Esox lucius (northern pike) genome, fEsoLuc1, primary haplotype.</title>
        <authorList>
            <person name="Myers G."/>
            <person name="Karagic N."/>
            <person name="Meyer A."/>
            <person name="Pippel M."/>
            <person name="Reichard M."/>
            <person name="Winkler S."/>
            <person name="Tracey A."/>
            <person name="Sims Y."/>
            <person name="Howe K."/>
            <person name="Rhie A."/>
            <person name="Formenti G."/>
            <person name="Durbin R."/>
            <person name="Fedrigo O."/>
            <person name="Jarvis E.D."/>
        </authorList>
    </citation>
    <scope>NUCLEOTIDE SEQUENCE [LARGE SCALE GENOMIC DNA]</scope>
</reference>
<dbReference type="InterPro" id="IPR011022">
    <property type="entry name" value="Arrestin_C-like"/>
</dbReference>
<dbReference type="Ensembl" id="ENSELUT00000027055.3">
    <property type="protein sequence ID" value="ENSELUP00000017462.3"/>
    <property type="gene ID" value="ENSELUG00000000647.3"/>
</dbReference>
<dbReference type="AlphaFoldDB" id="A0A3P8YMU8"/>
<dbReference type="InterPro" id="IPR014752">
    <property type="entry name" value="Arrestin-like_C"/>
</dbReference>
<dbReference type="SMART" id="SM01017">
    <property type="entry name" value="Arrestin_C"/>
    <property type="match status" value="1"/>
</dbReference>
<name>A0A3P8YMU8_ESOLU</name>
<dbReference type="OMA" id="CWHEHYG"/>
<dbReference type="Proteomes" id="UP000265140">
    <property type="component" value="Chromosome 13"/>
</dbReference>
<comment type="similarity">
    <text evidence="1">Belongs to the arrestin family.</text>
</comment>
<proteinExistence type="inferred from homology"/>
<feature type="domain" description="Arrestin C-terminal-like" evidence="2">
    <location>
        <begin position="166"/>
        <end position="295"/>
    </location>
</feature>
<dbReference type="Pfam" id="PF02752">
    <property type="entry name" value="Arrestin_C"/>
    <property type="match status" value="1"/>
</dbReference>
<dbReference type="GeneTree" id="ENSGT00940000165930"/>
<dbReference type="SUPFAM" id="SSF81296">
    <property type="entry name" value="E set domains"/>
    <property type="match status" value="2"/>
</dbReference>
<dbReference type="InterPro" id="IPR014756">
    <property type="entry name" value="Ig_E-set"/>
</dbReference>